<protein>
    <submittedName>
        <fullName evidence="1">Uncharacterized protein</fullName>
    </submittedName>
</protein>
<sequence>MNRNIHNGNIRIDLTAKAQRLGLCPNRRDVMVQMEQPLVHEVIALLQRTETAHSTNAGQHWIDRLDAFLEQARNELLKAPAGSRSFDVDIAVPHHAVGLPKPLFVGVHAELEQQFGKQTLVFSLPGYKPLAA</sequence>
<dbReference type="Proteomes" id="UP001165542">
    <property type="component" value="Unassembled WGS sequence"/>
</dbReference>
<dbReference type="EMBL" id="JAJISC010000009">
    <property type="protein sequence ID" value="MCS2611010.1"/>
    <property type="molecule type" value="Genomic_DNA"/>
</dbReference>
<keyword evidence="2" id="KW-1185">Reference proteome</keyword>
<evidence type="ECO:0000313" key="1">
    <source>
        <dbReference type="EMBL" id="MCS2611010.1"/>
    </source>
</evidence>
<evidence type="ECO:0000313" key="2">
    <source>
        <dbReference type="Proteomes" id="UP001165542"/>
    </source>
</evidence>
<organism evidence="1 2">
    <name type="scientific">Halomonas dongshanensis</name>
    <dbReference type="NCBI Taxonomy" id="2890835"/>
    <lineage>
        <taxon>Bacteria</taxon>
        <taxon>Pseudomonadati</taxon>
        <taxon>Pseudomonadota</taxon>
        <taxon>Gammaproteobacteria</taxon>
        <taxon>Oceanospirillales</taxon>
        <taxon>Halomonadaceae</taxon>
        <taxon>Halomonas</taxon>
    </lineage>
</organism>
<accession>A0ABT2EHI8</accession>
<dbReference type="RefSeq" id="WP_259037502.1">
    <property type="nucleotide sequence ID" value="NZ_JAJISC010000009.1"/>
</dbReference>
<name>A0ABT2EHI8_9GAMM</name>
<comment type="caution">
    <text evidence="1">The sequence shown here is derived from an EMBL/GenBank/DDBJ whole genome shotgun (WGS) entry which is preliminary data.</text>
</comment>
<proteinExistence type="predicted"/>
<gene>
    <name evidence="1" type="ORF">LLY24_16980</name>
</gene>
<reference evidence="1" key="1">
    <citation type="submission" date="2021-11" db="EMBL/GenBank/DDBJ databases">
        <title>Halomonas sp., isolated from a coastal aquaculture zone in Dongshan Bay.</title>
        <authorList>
            <person name="Lin W."/>
        </authorList>
    </citation>
    <scope>NUCLEOTIDE SEQUENCE</scope>
    <source>
        <strain evidence="1">Yzlin-01</strain>
    </source>
</reference>